<proteinExistence type="predicted"/>
<dbReference type="RefSeq" id="WP_096427016.1">
    <property type="nucleotide sequence ID" value="NZ_AP015030.1"/>
</dbReference>
<protein>
    <submittedName>
        <fullName evidence="1">Uncharacterized protein</fullName>
    </submittedName>
</protein>
<evidence type="ECO:0000313" key="1">
    <source>
        <dbReference type="EMBL" id="BAW26601.1"/>
    </source>
</evidence>
<gene>
    <name evidence="1" type="ORF">KF715C_pA960</name>
</gene>
<organism evidence="1 2">
    <name type="scientific">Pseudomonas putida</name>
    <name type="common">Arthrobacter siderocapsulatus</name>
    <dbReference type="NCBI Taxonomy" id="303"/>
    <lineage>
        <taxon>Bacteria</taxon>
        <taxon>Pseudomonadati</taxon>
        <taxon>Pseudomonadota</taxon>
        <taxon>Gammaproteobacteria</taxon>
        <taxon>Pseudomonadales</taxon>
        <taxon>Pseudomonadaceae</taxon>
        <taxon>Pseudomonas</taxon>
    </lineage>
</organism>
<sequence length="125" mass="14107">MAITDIQFDMFPSCPPLHQGEEILELMRPHKWAHGEATELALVSIELVPHGDQWMWATRLNSRNGAGQGCRALPKWNRFAPTKTQAMLRGADEVRAFMHRATDDEQARIATWLAEQVSRAVADAE</sequence>
<accession>A0A1L7NM85</accession>
<evidence type="ECO:0000313" key="2">
    <source>
        <dbReference type="Proteomes" id="UP000218731"/>
    </source>
</evidence>
<dbReference type="AlphaFoldDB" id="A0A1L7NM85"/>
<geneLocation type="plasmid" evidence="2">
    <name>pkf715a dna</name>
</geneLocation>
<keyword evidence="1" id="KW-0614">Plasmid</keyword>
<dbReference type="Proteomes" id="UP000218731">
    <property type="component" value="Plasmid pKF715A"/>
</dbReference>
<dbReference type="EMBL" id="AP015030">
    <property type="protein sequence ID" value="BAW26601.1"/>
    <property type="molecule type" value="Genomic_DNA"/>
</dbReference>
<name>A0A1L7NM85_PSEPU</name>
<reference evidence="1 2" key="1">
    <citation type="submission" date="2015-11" db="EMBL/GenBank/DDBJ databases">
        <title>Complete genome sequencing of a biphenyl-degrading bacterium, Pseudomonas putida KF715 (=NBRC110667).</title>
        <authorList>
            <person name="Suenaga H."/>
            <person name="Fujihara N."/>
            <person name="Watanabe T."/>
            <person name="Hirose J."/>
            <person name="Kimura N."/>
            <person name="Yamazoe A."/>
            <person name="Hosoyama A."/>
            <person name="Shimodaira J."/>
            <person name="Furukawa K."/>
        </authorList>
    </citation>
    <scope>NUCLEOTIDE SEQUENCE [LARGE SCALE GENOMIC DNA]</scope>
    <source>
        <strain evidence="1 2">KF715</strain>
        <plasmid evidence="2">Plasmid pkf715a dna</plasmid>
    </source>
</reference>